<protein>
    <submittedName>
        <fullName evidence="2">Uncharacterized protein</fullName>
    </submittedName>
</protein>
<evidence type="ECO:0000256" key="1">
    <source>
        <dbReference type="SAM" id="MobiDB-lite"/>
    </source>
</evidence>
<feature type="compositionally biased region" description="Basic and acidic residues" evidence="1">
    <location>
        <begin position="338"/>
        <end position="366"/>
    </location>
</feature>
<keyword evidence="3" id="KW-1185">Reference proteome</keyword>
<feature type="region of interest" description="Disordered" evidence="1">
    <location>
        <begin position="338"/>
        <end position="367"/>
    </location>
</feature>
<name>A0AAV2SI82_MEGNR</name>
<evidence type="ECO:0000313" key="3">
    <source>
        <dbReference type="Proteomes" id="UP001497623"/>
    </source>
</evidence>
<comment type="caution">
    <text evidence="2">The sequence shown here is derived from an EMBL/GenBank/DDBJ whole genome shotgun (WGS) entry which is preliminary data.</text>
</comment>
<feature type="compositionally biased region" description="Acidic residues" evidence="1">
    <location>
        <begin position="411"/>
        <end position="427"/>
    </location>
</feature>
<feature type="region of interest" description="Disordered" evidence="1">
    <location>
        <begin position="182"/>
        <end position="219"/>
    </location>
</feature>
<feature type="compositionally biased region" description="Low complexity" evidence="1">
    <location>
        <begin position="208"/>
        <end position="219"/>
    </location>
</feature>
<gene>
    <name evidence="2" type="ORF">MNOR_LOCUS37057</name>
</gene>
<feature type="region of interest" description="Disordered" evidence="1">
    <location>
        <begin position="410"/>
        <end position="433"/>
    </location>
</feature>
<evidence type="ECO:0000313" key="2">
    <source>
        <dbReference type="EMBL" id="CAL4195511.1"/>
    </source>
</evidence>
<feature type="region of interest" description="Disordered" evidence="1">
    <location>
        <begin position="44"/>
        <end position="104"/>
    </location>
</feature>
<proteinExistence type="predicted"/>
<sequence length="542" mass="58513">MEVLRRHHHHHHDDAPMDLSVGAAATRTPYGLWQMHSGGLITLDDFATPGSPLSPAASPSPSSPSAPPSPPSPQRYIPIPKKRHCHARSPPPTYPSTSTVISSPVTSRSPPVSVITPPATAVVLPSSPLFTFPSPVITNKRPRVESPDFPSAPSAKRATHLQELTTNSTKYIKSEVNSTVVSPVSGRRPVTAVSGGEGRDRPTGATISSSSSSYNVGSSPVDHAQSLLAGHRGDISSAAAAALSPTPLGPLPLPPLPLSPILGSAVTSTMDEDHARLLSNILQMQQASSEPDLPGLFPPTEIKDPEVILKAMQQSQMLYYSYCTQLIHTLKAKQEESLQHEARKQESSRRQQVHERLQERASRLQESHLYQETSYHPHEFRPEHLHEMKQEISKHFRQESSPVHHHLNVVESDEEDLQIDDDYDSDSEATAATCSSTAMPELFRARLHSQDGSQSRSSPSPSSPSGMSVGYPSSTTGPLDDDLQEGSSHCSGGGAGRKRAPRALTGKHVRPGTGASPTTLLTLRQKLQMKLQKPQAGDSSRR</sequence>
<feature type="compositionally biased region" description="Low complexity" evidence="1">
    <location>
        <begin position="450"/>
        <end position="474"/>
    </location>
</feature>
<feature type="compositionally biased region" description="Low complexity" evidence="1">
    <location>
        <begin position="95"/>
        <end position="104"/>
    </location>
</feature>
<feature type="compositionally biased region" description="Low complexity" evidence="1">
    <location>
        <begin position="51"/>
        <end position="60"/>
    </location>
</feature>
<dbReference type="Proteomes" id="UP001497623">
    <property type="component" value="Unassembled WGS sequence"/>
</dbReference>
<dbReference type="EMBL" id="CAXKWB010071795">
    <property type="protein sequence ID" value="CAL4195511.1"/>
    <property type="molecule type" value="Genomic_DNA"/>
</dbReference>
<feature type="compositionally biased region" description="Pro residues" evidence="1">
    <location>
        <begin position="61"/>
        <end position="73"/>
    </location>
</feature>
<accession>A0AAV2SI82</accession>
<feature type="compositionally biased region" description="Basic residues" evidence="1">
    <location>
        <begin position="496"/>
        <end position="510"/>
    </location>
</feature>
<dbReference type="AlphaFoldDB" id="A0AAV2SI82"/>
<reference evidence="2 3" key="1">
    <citation type="submission" date="2024-05" db="EMBL/GenBank/DDBJ databases">
        <authorList>
            <person name="Wallberg A."/>
        </authorList>
    </citation>
    <scope>NUCLEOTIDE SEQUENCE [LARGE SCALE GENOMIC DNA]</scope>
</reference>
<feature type="region of interest" description="Disordered" evidence="1">
    <location>
        <begin position="448"/>
        <end position="519"/>
    </location>
</feature>
<organism evidence="2 3">
    <name type="scientific">Meganyctiphanes norvegica</name>
    <name type="common">Northern krill</name>
    <name type="synonym">Thysanopoda norvegica</name>
    <dbReference type="NCBI Taxonomy" id="48144"/>
    <lineage>
        <taxon>Eukaryota</taxon>
        <taxon>Metazoa</taxon>
        <taxon>Ecdysozoa</taxon>
        <taxon>Arthropoda</taxon>
        <taxon>Crustacea</taxon>
        <taxon>Multicrustacea</taxon>
        <taxon>Malacostraca</taxon>
        <taxon>Eumalacostraca</taxon>
        <taxon>Eucarida</taxon>
        <taxon>Euphausiacea</taxon>
        <taxon>Euphausiidae</taxon>
        <taxon>Meganyctiphanes</taxon>
    </lineage>
</organism>